<dbReference type="AlphaFoldDB" id="X0U832"/>
<organism evidence="1">
    <name type="scientific">marine sediment metagenome</name>
    <dbReference type="NCBI Taxonomy" id="412755"/>
    <lineage>
        <taxon>unclassified sequences</taxon>
        <taxon>metagenomes</taxon>
        <taxon>ecological metagenomes</taxon>
    </lineage>
</organism>
<dbReference type="EMBL" id="BARS01019851">
    <property type="protein sequence ID" value="GAF95471.1"/>
    <property type="molecule type" value="Genomic_DNA"/>
</dbReference>
<gene>
    <name evidence="1" type="ORF">S01H1_32099</name>
</gene>
<reference evidence="1" key="1">
    <citation type="journal article" date="2014" name="Front. Microbiol.">
        <title>High frequency of phylogenetically diverse reductive dehalogenase-homologous genes in deep subseafloor sedimentary metagenomes.</title>
        <authorList>
            <person name="Kawai M."/>
            <person name="Futagami T."/>
            <person name="Toyoda A."/>
            <person name="Takaki Y."/>
            <person name="Nishi S."/>
            <person name="Hori S."/>
            <person name="Arai W."/>
            <person name="Tsubouchi T."/>
            <person name="Morono Y."/>
            <person name="Uchiyama I."/>
            <person name="Ito T."/>
            <person name="Fujiyama A."/>
            <person name="Inagaki F."/>
            <person name="Takami H."/>
        </authorList>
    </citation>
    <scope>NUCLEOTIDE SEQUENCE</scope>
    <source>
        <strain evidence="1">Expedition CK06-06</strain>
    </source>
</reference>
<evidence type="ECO:0000313" key="1">
    <source>
        <dbReference type="EMBL" id="GAF95471.1"/>
    </source>
</evidence>
<accession>X0U832</accession>
<comment type="caution">
    <text evidence="1">The sequence shown here is derived from an EMBL/GenBank/DDBJ whole genome shotgun (WGS) entry which is preliminary data.</text>
</comment>
<protein>
    <submittedName>
        <fullName evidence="1">Uncharacterized protein</fullName>
    </submittedName>
</protein>
<sequence length="69" mass="7962">MRVTVMNLATGKERIYMGCEPEDAVMAAYAQAHGDWCTWLYSKYQKFARSGRFCVSCGDWTAFKRRVVL</sequence>
<name>X0U832_9ZZZZ</name>
<proteinExistence type="predicted"/>